<dbReference type="SUPFAM" id="SSF52096">
    <property type="entry name" value="ClpP/crotonase"/>
    <property type="match status" value="1"/>
</dbReference>
<evidence type="ECO:0000313" key="8">
    <source>
        <dbReference type="EMBL" id="KAG9229363.1"/>
    </source>
</evidence>
<name>A0A9P8C0G3_9HELO</name>
<dbReference type="PROSITE" id="PS00166">
    <property type="entry name" value="ENOYL_COA_HYDRATASE"/>
    <property type="match status" value="1"/>
</dbReference>
<evidence type="ECO:0000256" key="2">
    <source>
        <dbReference type="ARBA" id="ARBA00004924"/>
    </source>
</evidence>
<dbReference type="CDD" id="cd06558">
    <property type="entry name" value="crotonase-like"/>
    <property type="match status" value="1"/>
</dbReference>
<dbReference type="GO" id="GO:0006635">
    <property type="term" value="P:fatty acid beta-oxidation"/>
    <property type="evidence" value="ECO:0007669"/>
    <property type="project" value="TreeGrafter"/>
</dbReference>
<comment type="pathway">
    <text evidence="2">Siderophore biosynthesis.</text>
</comment>
<keyword evidence="4" id="KW-0576">Peroxisome</keyword>
<accession>A0A9P8C0G3</accession>
<keyword evidence="5" id="KW-0413">Isomerase</keyword>
<comment type="subcellular location">
    <subcellularLocation>
        <location evidence="1">Peroxisome</location>
    </subcellularLocation>
</comment>
<dbReference type="GO" id="GO:0016829">
    <property type="term" value="F:lyase activity"/>
    <property type="evidence" value="ECO:0007669"/>
    <property type="project" value="UniProtKB-KW"/>
</dbReference>
<dbReference type="PANTHER" id="PTHR11941:SF68">
    <property type="entry name" value="CARNITINYL-COA DEHYDRATASE"/>
    <property type="match status" value="1"/>
</dbReference>
<evidence type="ECO:0000256" key="7">
    <source>
        <dbReference type="RuleBase" id="RU003707"/>
    </source>
</evidence>
<dbReference type="InterPro" id="IPR018376">
    <property type="entry name" value="Enoyl-CoA_hyd/isom_CS"/>
</dbReference>
<comment type="similarity">
    <text evidence="3 7">Belongs to the enoyl-CoA hydratase/isomerase family.</text>
</comment>
<dbReference type="GO" id="GO:0016853">
    <property type="term" value="F:isomerase activity"/>
    <property type="evidence" value="ECO:0007669"/>
    <property type="project" value="UniProtKB-KW"/>
</dbReference>
<dbReference type="FunFam" id="3.90.226.10:FF:000074">
    <property type="entry name" value="Enoyl-CoA hydratase (AFU_orthologue AFUA_2G10650)"/>
    <property type="match status" value="1"/>
</dbReference>
<dbReference type="Pfam" id="PF00378">
    <property type="entry name" value="ECH_1"/>
    <property type="match status" value="1"/>
</dbReference>
<keyword evidence="9" id="KW-1185">Reference proteome</keyword>
<comment type="caution">
    <text evidence="8">The sequence shown here is derived from an EMBL/GenBank/DDBJ whole genome shotgun (WGS) entry which is preliminary data.</text>
</comment>
<dbReference type="EMBL" id="MU251779">
    <property type="protein sequence ID" value="KAG9229363.1"/>
    <property type="molecule type" value="Genomic_DNA"/>
</dbReference>
<dbReference type="OrthoDB" id="2139957at2759"/>
<organism evidence="8 9">
    <name type="scientific">Amylocarpus encephaloides</name>
    <dbReference type="NCBI Taxonomy" id="45428"/>
    <lineage>
        <taxon>Eukaryota</taxon>
        <taxon>Fungi</taxon>
        <taxon>Dikarya</taxon>
        <taxon>Ascomycota</taxon>
        <taxon>Pezizomycotina</taxon>
        <taxon>Leotiomycetes</taxon>
        <taxon>Helotiales</taxon>
        <taxon>Helotiales incertae sedis</taxon>
        <taxon>Amylocarpus</taxon>
    </lineage>
</organism>
<dbReference type="InterPro" id="IPR001753">
    <property type="entry name" value="Enoyl-CoA_hydra/iso"/>
</dbReference>
<dbReference type="InterPro" id="IPR029045">
    <property type="entry name" value="ClpP/crotonase-like_dom_sf"/>
</dbReference>
<evidence type="ECO:0000256" key="6">
    <source>
        <dbReference type="ARBA" id="ARBA00023239"/>
    </source>
</evidence>
<keyword evidence="6" id="KW-0456">Lyase</keyword>
<evidence type="ECO:0000256" key="1">
    <source>
        <dbReference type="ARBA" id="ARBA00004275"/>
    </source>
</evidence>
<dbReference type="AlphaFoldDB" id="A0A9P8C0G3"/>
<dbReference type="GO" id="GO:0005777">
    <property type="term" value="C:peroxisome"/>
    <property type="evidence" value="ECO:0007669"/>
    <property type="project" value="UniProtKB-SubCell"/>
</dbReference>
<sequence length="278" mass="29775">MASALDSQPPEHPTFLLSYASPGIMVMTINRPAQMNSIPSASHWEAQTLLNWYDNEPSLQVCIITGSGSKAFCSGQDLIEQAAFMINPPPVQMRRHPPTGFCGISRRAGRKPIIAAVNGFALGGGTEIILNCDIIVASPSASFGLPEVSVGLYAAAGGLPRLVHTLGMPLASEIALTGRRLTASEALSFHLINKISESPSSLLEEAIELAKKVAAQSPDSIIVTRAGLREAWETASVEGATRRVSERYDRGIFEGENVGIGLESFRGKRKPVWRPSKL</sequence>
<dbReference type="Gene3D" id="3.90.226.10">
    <property type="entry name" value="2-enoyl-CoA Hydratase, Chain A, domain 1"/>
    <property type="match status" value="1"/>
</dbReference>
<dbReference type="PANTHER" id="PTHR11941">
    <property type="entry name" value="ENOYL-COA HYDRATASE-RELATED"/>
    <property type="match status" value="1"/>
</dbReference>
<dbReference type="GO" id="GO:0005739">
    <property type="term" value="C:mitochondrion"/>
    <property type="evidence" value="ECO:0007669"/>
    <property type="project" value="TreeGrafter"/>
</dbReference>
<gene>
    <name evidence="8" type="ORF">BJ875DRAFT_475061</name>
</gene>
<reference evidence="8" key="1">
    <citation type="journal article" date="2021" name="IMA Fungus">
        <title>Genomic characterization of three marine fungi, including Emericellopsis atlantica sp. nov. with signatures of a generalist lifestyle and marine biomass degradation.</title>
        <authorList>
            <person name="Hagestad O.C."/>
            <person name="Hou L."/>
            <person name="Andersen J.H."/>
            <person name="Hansen E.H."/>
            <person name="Altermark B."/>
            <person name="Li C."/>
            <person name="Kuhnert E."/>
            <person name="Cox R.J."/>
            <person name="Crous P.W."/>
            <person name="Spatafora J.W."/>
            <person name="Lail K."/>
            <person name="Amirebrahimi M."/>
            <person name="Lipzen A."/>
            <person name="Pangilinan J."/>
            <person name="Andreopoulos W."/>
            <person name="Hayes R.D."/>
            <person name="Ng V."/>
            <person name="Grigoriev I.V."/>
            <person name="Jackson S.A."/>
            <person name="Sutton T.D.S."/>
            <person name="Dobson A.D.W."/>
            <person name="Rama T."/>
        </authorList>
    </citation>
    <scope>NUCLEOTIDE SEQUENCE</scope>
    <source>
        <strain evidence="8">TRa018bII</strain>
    </source>
</reference>
<evidence type="ECO:0000313" key="9">
    <source>
        <dbReference type="Proteomes" id="UP000824998"/>
    </source>
</evidence>
<proteinExistence type="inferred from homology"/>
<evidence type="ECO:0000256" key="5">
    <source>
        <dbReference type="ARBA" id="ARBA00023235"/>
    </source>
</evidence>
<dbReference type="Proteomes" id="UP000824998">
    <property type="component" value="Unassembled WGS sequence"/>
</dbReference>
<evidence type="ECO:0000256" key="3">
    <source>
        <dbReference type="ARBA" id="ARBA00005254"/>
    </source>
</evidence>
<protein>
    <submittedName>
        <fullName evidence="8">Enoyl-CoA hydratase-like protein</fullName>
    </submittedName>
</protein>
<evidence type="ECO:0000256" key="4">
    <source>
        <dbReference type="ARBA" id="ARBA00023140"/>
    </source>
</evidence>